<dbReference type="EMBL" id="LR025745">
    <property type="protein sequence ID" value="VBB17490.1"/>
    <property type="molecule type" value="Genomic_DNA"/>
</dbReference>
<dbReference type="Proteomes" id="UP000268684">
    <property type="component" value="Plasmid IV"/>
</dbReference>
<feature type="transmembrane region" description="Helical" evidence="1">
    <location>
        <begin position="33"/>
        <end position="55"/>
    </location>
</feature>
<feature type="chain" id="PRO_5042547061" evidence="2">
    <location>
        <begin position="24"/>
        <end position="107"/>
    </location>
</feature>
<keyword evidence="1" id="KW-1133">Transmembrane helix</keyword>
<keyword evidence="4" id="KW-1185">Reference proteome</keyword>
<organism evidence="3 4">
    <name type="scientific">Burkholderia stabilis</name>
    <dbReference type="NCBI Taxonomy" id="95485"/>
    <lineage>
        <taxon>Bacteria</taxon>
        <taxon>Pseudomonadati</taxon>
        <taxon>Pseudomonadota</taxon>
        <taxon>Betaproteobacteria</taxon>
        <taxon>Burkholderiales</taxon>
        <taxon>Burkholderiaceae</taxon>
        <taxon>Burkholderia</taxon>
        <taxon>Burkholderia cepacia complex</taxon>
    </lineage>
</organism>
<evidence type="ECO:0000313" key="4">
    <source>
        <dbReference type="Proteomes" id="UP000268684"/>
    </source>
</evidence>
<evidence type="ECO:0000256" key="2">
    <source>
        <dbReference type="SAM" id="SignalP"/>
    </source>
</evidence>
<feature type="signal peptide" evidence="2">
    <location>
        <begin position="1"/>
        <end position="23"/>
    </location>
</feature>
<protein>
    <submittedName>
        <fullName evidence="3">Uncharacterized protein</fullName>
    </submittedName>
</protein>
<evidence type="ECO:0000313" key="3">
    <source>
        <dbReference type="EMBL" id="VBB17490.1"/>
    </source>
</evidence>
<keyword evidence="1" id="KW-0472">Membrane</keyword>
<name>A0AAJ5NFF1_9BURK</name>
<sequence length="107" mass="11522">MRKQCVVMLMMLSIAGFTQSAYAYGYGYERPSGSVVGGIVAGLVGGFLLGSAIAAPPAYAGPPPMYGAPVPVYAPPPYDYAGPRCYWRNVQEWVGYGWAMVPRQICY</sequence>
<keyword evidence="3" id="KW-0614">Plasmid</keyword>
<keyword evidence="2" id="KW-0732">Signal</keyword>
<proteinExistence type="predicted"/>
<reference evidence="3 4" key="1">
    <citation type="submission" date="2017-11" db="EMBL/GenBank/DDBJ databases">
        <authorList>
            <person name="Seth-Smith MB H."/>
        </authorList>
    </citation>
    <scope>NUCLEOTIDE SEQUENCE [LARGE SCALE GENOMIC DNA]</scope>
    <source>
        <strain evidence="3">E</strain>
        <plasmid evidence="4">iv</plasmid>
    </source>
</reference>
<evidence type="ECO:0000256" key="1">
    <source>
        <dbReference type="SAM" id="Phobius"/>
    </source>
</evidence>
<geneLocation type="plasmid" evidence="4">
    <name>iv</name>
</geneLocation>
<accession>A0AAJ5NFF1</accession>
<gene>
    <name evidence="3" type="ORF">BSTAB16_7709</name>
</gene>
<keyword evidence="1" id="KW-0812">Transmembrane</keyword>
<dbReference type="AlphaFoldDB" id="A0AAJ5NFF1"/>